<dbReference type="InterPro" id="IPR036102">
    <property type="entry name" value="OsmC/Ohrsf"/>
</dbReference>
<dbReference type="SUPFAM" id="SSF82784">
    <property type="entry name" value="OsmC-like"/>
    <property type="match status" value="1"/>
</dbReference>
<dbReference type="InterPro" id="IPR015946">
    <property type="entry name" value="KH_dom-like_a/b"/>
</dbReference>
<dbReference type="PANTHER" id="PTHR39624">
    <property type="entry name" value="PROTEIN INVOLVED IN RIMO-MEDIATED BETA-METHYLTHIOLATION OF RIBOSOMAL PROTEIN S12 YCAO"/>
    <property type="match status" value="1"/>
</dbReference>
<proteinExistence type="predicted"/>
<dbReference type="PANTHER" id="PTHR39624:SF2">
    <property type="entry name" value="OSMC-LIKE PROTEIN"/>
    <property type="match status" value="1"/>
</dbReference>
<dbReference type="Proteomes" id="UP000056905">
    <property type="component" value="Chromosome"/>
</dbReference>
<dbReference type="STRING" id="69395.AQ619_14390"/>
<dbReference type="EMBL" id="CP013002">
    <property type="protein sequence ID" value="ALL14438.1"/>
    <property type="molecule type" value="Genomic_DNA"/>
</dbReference>
<dbReference type="InterPro" id="IPR003718">
    <property type="entry name" value="OsmC/Ohr_fam"/>
</dbReference>
<accession>A0A0P0P267</accession>
<organism evidence="1 2">
    <name type="scientific">Caulobacter henricii</name>
    <dbReference type="NCBI Taxonomy" id="69395"/>
    <lineage>
        <taxon>Bacteria</taxon>
        <taxon>Pseudomonadati</taxon>
        <taxon>Pseudomonadota</taxon>
        <taxon>Alphaproteobacteria</taxon>
        <taxon>Caulobacterales</taxon>
        <taxon>Caulobacteraceae</taxon>
        <taxon>Caulobacter</taxon>
    </lineage>
</organism>
<protein>
    <submittedName>
        <fullName evidence="1">Osmotically inducible protein OsmC</fullName>
    </submittedName>
</protein>
<dbReference type="KEGG" id="chq:AQ619_14390"/>
<sequence>MTDTPRPSAIAADSGHGGLQTFVTAGPTSLVADVKVSAGGLDLGPDPHDLVAAGLAACTTMTLRLYAKRKNWALGAVHVEVRSSREPDMTPPERFDREITLDGDLDAEQRERLLAIAELCPIHKLLTQGARVVTTVG</sequence>
<dbReference type="Gene3D" id="3.30.300.20">
    <property type="match status" value="1"/>
</dbReference>
<dbReference type="RefSeq" id="WP_062149063.1">
    <property type="nucleotide sequence ID" value="NZ_CP013002.1"/>
</dbReference>
<dbReference type="Pfam" id="PF02566">
    <property type="entry name" value="OsmC"/>
    <property type="match status" value="1"/>
</dbReference>
<reference evidence="1 2" key="1">
    <citation type="submission" date="2015-10" db="EMBL/GenBank/DDBJ databases">
        <title>Conservation of the essential genome among Caulobacter and Brevundimonas species.</title>
        <authorList>
            <person name="Scott D."/>
            <person name="Ely B."/>
        </authorList>
    </citation>
    <scope>NUCLEOTIDE SEQUENCE [LARGE SCALE GENOMIC DNA]</scope>
    <source>
        <strain evidence="1 2">CB4</strain>
    </source>
</reference>
<name>A0A0P0P267_9CAUL</name>
<gene>
    <name evidence="1" type="ORF">AQ619_14390</name>
</gene>
<keyword evidence="2" id="KW-1185">Reference proteome</keyword>
<dbReference type="AlphaFoldDB" id="A0A0P0P267"/>
<dbReference type="OrthoDB" id="9789573at2"/>
<evidence type="ECO:0000313" key="2">
    <source>
        <dbReference type="Proteomes" id="UP000056905"/>
    </source>
</evidence>
<evidence type="ECO:0000313" key="1">
    <source>
        <dbReference type="EMBL" id="ALL14438.1"/>
    </source>
</evidence>